<dbReference type="InterPro" id="IPR009061">
    <property type="entry name" value="DNA-bd_dom_put_sf"/>
</dbReference>
<dbReference type="InterPro" id="IPR005147">
    <property type="entry name" value="tRNA_synthase_B5-dom"/>
</dbReference>
<reference evidence="15 16" key="1">
    <citation type="journal article" date="2021" name="BMC Genomics">
        <title>Datura genome reveals duplications of psychoactive alkaloid biosynthetic genes and high mutation rate following tissue culture.</title>
        <authorList>
            <person name="Rajewski A."/>
            <person name="Carter-House D."/>
            <person name="Stajich J."/>
            <person name="Litt A."/>
        </authorList>
    </citation>
    <scope>NUCLEOTIDE SEQUENCE [LARGE SCALE GENOMIC DNA]</scope>
    <source>
        <strain evidence="15">AR-01</strain>
    </source>
</reference>
<evidence type="ECO:0000256" key="2">
    <source>
        <dbReference type="ARBA" id="ARBA00004496"/>
    </source>
</evidence>
<evidence type="ECO:0000256" key="3">
    <source>
        <dbReference type="ARBA" id="ARBA00007438"/>
    </source>
</evidence>
<dbReference type="PANTHER" id="PTHR10947">
    <property type="entry name" value="PHENYLALANYL-TRNA SYNTHETASE BETA CHAIN AND LEUCINE-RICH REPEAT-CONTAINING PROTEIN 47"/>
    <property type="match status" value="1"/>
</dbReference>
<dbReference type="Pfam" id="PF03483">
    <property type="entry name" value="B3_4"/>
    <property type="match status" value="1"/>
</dbReference>
<dbReference type="Gene3D" id="3.30.559.10">
    <property type="entry name" value="Chloramphenicol acetyltransferase-like domain"/>
    <property type="match status" value="2"/>
</dbReference>
<gene>
    <name evidence="15" type="ORF">HAX54_029890</name>
</gene>
<keyword evidence="9" id="KW-0067">ATP-binding</keyword>
<evidence type="ECO:0000256" key="4">
    <source>
        <dbReference type="ARBA" id="ARBA00012814"/>
    </source>
</evidence>
<keyword evidence="6" id="KW-0436">Ligase</keyword>
<dbReference type="PANTHER" id="PTHR10947:SF0">
    <property type="entry name" value="PHENYLALANINE--TRNA LIGASE BETA SUBUNIT"/>
    <property type="match status" value="1"/>
</dbReference>
<accession>A0ABS8V924</accession>
<evidence type="ECO:0000256" key="7">
    <source>
        <dbReference type="ARBA" id="ARBA00022723"/>
    </source>
</evidence>
<evidence type="ECO:0000313" key="15">
    <source>
        <dbReference type="EMBL" id="MCD9642856.1"/>
    </source>
</evidence>
<keyword evidence="8" id="KW-0547">Nucleotide-binding</keyword>
<dbReference type="InterPro" id="IPR041616">
    <property type="entry name" value="PheRS_beta_core"/>
</dbReference>
<dbReference type="PROSITE" id="PS51483">
    <property type="entry name" value="B5"/>
    <property type="match status" value="1"/>
</dbReference>
<dbReference type="InterPro" id="IPR005146">
    <property type="entry name" value="B3/B4_tRNA-bd"/>
</dbReference>
<dbReference type="Gene3D" id="3.50.40.10">
    <property type="entry name" value="Phenylalanyl-trna Synthetase, Chain B, domain 3"/>
    <property type="match status" value="1"/>
</dbReference>
<feature type="domain" description="B5" evidence="14">
    <location>
        <begin position="350"/>
        <end position="430"/>
    </location>
</feature>
<keyword evidence="12" id="KW-0030">Aminoacyl-tRNA synthetase</keyword>
<evidence type="ECO:0000256" key="8">
    <source>
        <dbReference type="ARBA" id="ARBA00022741"/>
    </source>
</evidence>
<evidence type="ECO:0000256" key="10">
    <source>
        <dbReference type="ARBA" id="ARBA00022842"/>
    </source>
</evidence>
<evidence type="ECO:0000256" key="6">
    <source>
        <dbReference type="ARBA" id="ARBA00022598"/>
    </source>
</evidence>
<keyword evidence="10" id="KW-0460">Magnesium</keyword>
<dbReference type="InterPro" id="IPR045060">
    <property type="entry name" value="Phe-tRNA-ligase_IIc_bsu"/>
</dbReference>
<dbReference type="Proteomes" id="UP000823775">
    <property type="component" value="Unassembled WGS sequence"/>
</dbReference>
<dbReference type="InterPro" id="IPR020825">
    <property type="entry name" value="Phe-tRNA_synthase-like_B3/B4"/>
</dbReference>
<dbReference type="Pfam" id="PF02458">
    <property type="entry name" value="Transferase"/>
    <property type="match status" value="1"/>
</dbReference>
<dbReference type="Gene3D" id="3.30.56.10">
    <property type="match status" value="2"/>
</dbReference>
<dbReference type="Gene3D" id="3.30.930.10">
    <property type="entry name" value="Bira Bifunctional Protein, Domain 2"/>
    <property type="match status" value="1"/>
</dbReference>
<dbReference type="CDD" id="cd00769">
    <property type="entry name" value="PheRS_beta_core"/>
    <property type="match status" value="1"/>
</dbReference>
<dbReference type="SUPFAM" id="SSF46955">
    <property type="entry name" value="Putative DNA-binding domain"/>
    <property type="match status" value="2"/>
</dbReference>
<dbReference type="InterPro" id="IPR045864">
    <property type="entry name" value="aa-tRNA-synth_II/BPL/LPL"/>
</dbReference>
<keyword evidence="5" id="KW-0963">Cytoplasm</keyword>
<evidence type="ECO:0000256" key="11">
    <source>
        <dbReference type="ARBA" id="ARBA00022917"/>
    </source>
</evidence>
<keyword evidence="7" id="KW-0479">Metal-binding</keyword>
<evidence type="ECO:0000256" key="12">
    <source>
        <dbReference type="ARBA" id="ARBA00023146"/>
    </source>
</evidence>
<dbReference type="SMART" id="SM00874">
    <property type="entry name" value="B5"/>
    <property type="match status" value="1"/>
</dbReference>
<comment type="subcellular location">
    <subcellularLocation>
        <location evidence="2">Cytoplasm</location>
    </subcellularLocation>
</comment>
<evidence type="ECO:0000313" key="16">
    <source>
        <dbReference type="Proteomes" id="UP000823775"/>
    </source>
</evidence>
<dbReference type="SUPFAM" id="SSF56037">
    <property type="entry name" value="PheT/TilS domain"/>
    <property type="match status" value="1"/>
</dbReference>
<evidence type="ECO:0000256" key="5">
    <source>
        <dbReference type="ARBA" id="ARBA00022490"/>
    </source>
</evidence>
<sequence>MIEHLEIELLVVFTQCAGTLAAFNSFSSLVASDHRPPSFFSDSGVTMPTVSVGRDRLFEALGCTYTDEEFDELCFKFGIELDDITTEKAIQRKEKHLDEEGTEDDGETIYKIEVPANRYDLLCLEGLAQALRIFNGLDPIPTYKVANIGKESMLEMRVRTETSKIRPYVVCAVLRGVTFDEAKYNSFIDLQDRLHQNICRRRTLVAIGTHDLDTIEGPFTYEALPPAEINFVPLKQTRNFRADELMEFYKSDLKLKKFLHIIENSPVYPVIYDCKRTVLSLPPIINGAHSAISLKTKNVFIECTATDLTKANIVLNTMVTMFSVYCKRKFEVEPVKVTYPDGKSFVSPDLSIYNMNVPLSYITGIIGVQLPEDKVASLLHKMQLRAEKSVSEDKEVKFVVSVPPTRSDVLHPCDVAEDVAIAYGYNEIPKRKPASLKPFPLSQFSDLIRTEIAMAGYTEVLTWILCSKKEISSMLNREEDNSAVVIADSRTSEFEVVRPTLMPGLLRTVGHNKDHPKPIKIFEVGDVVLLDGTNDVGAVNRRHLAALYCGANSGFELIHGLVDKIMEATGTNFVPPGNSTGYYIEKSEEPAFLQGRQANVVYGGKRIGTFGIVHPKVLKEFDISDPCSFLELDMQNQLAPPAHYPIFLYYSHDHQLQATNHSSTVSLLLQSSLSKILVDFYPFAGRLINGNTSISCNYLQDDDYGVLFIEAFAHNCNLQDILLSGIKTNTWGQFVPTLDSLLETHLLIVQVTFFECGGMILGCWVSHKLSDATSICTFINNWASMARGDMDAQLLFIPDFKTGVKVFPPTKQPSPLPFTNLVHQDQPTVSKIFLFDGPNIANLKSKALSKDVPSPTRVEAVSALIWKCATVSSKSSGSSHLSHVVNVRKRLVPSLPSGTIGNFLAFLVATTSERDNSDLPNLVTILRKGLLEFPCNNNGTKSLNWDVALDPILENWNMFGDILSRSNDMELYHFTSWCGVPFYEADFGWGKPKWMSIMELHYKNTILLMDAKDGGIEAWVCLEVKHMSEFEQNPDLLAFATIK</sequence>
<comment type="similarity">
    <text evidence="3">Belongs to the phenylalanyl-tRNA synthetase beta subunit family. Type 2 subfamily.</text>
</comment>
<evidence type="ECO:0000256" key="9">
    <source>
        <dbReference type="ARBA" id="ARBA00022840"/>
    </source>
</evidence>
<organism evidence="15 16">
    <name type="scientific">Datura stramonium</name>
    <name type="common">Jimsonweed</name>
    <name type="synonym">Common thornapple</name>
    <dbReference type="NCBI Taxonomy" id="4076"/>
    <lineage>
        <taxon>Eukaryota</taxon>
        <taxon>Viridiplantae</taxon>
        <taxon>Streptophyta</taxon>
        <taxon>Embryophyta</taxon>
        <taxon>Tracheophyta</taxon>
        <taxon>Spermatophyta</taxon>
        <taxon>Magnoliopsida</taxon>
        <taxon>eudicotyledons</taxon>
        <taxon>Gunneridae</taxon>
        <taxon>Pentapetalae</taxon>
        <taxon>asterids</taxon>
        <taxon>lamiids</taxon>
        <taxon>Solanales</taxon>
        <taxon>Solanaceae</taxon>
        <taxon>Solanoideae</taxon>
        <taxon>Datureae</taxon>
        <taxon>Datura</taxon>
    </lineage>
</organism>
<dbReference type="EMBL" id="JACEIK010003725">
    <property type="protein sequence ID" value="MCD9642856.1"/>
    <property type="molecule type" value="Genomic_DNA"/>
</dbReference>
<evidence type="ECO:0000259" key="14">
    <source>
        <dbReference type="PROSITE" id="PS51483"/>
    </source>
</evidence>
<keyword evidence="11" id="KW-0648">Protein biosynthesis</keyword>
<comment type="caution">
    <text evidence="15">The sequence shown here is derived from an EMBL/GenBank/DDBJ whole genome shotgun (WGS) entry which is preliminary data.</text>
</comment>
<dbReference type="InterPro" id="IPR023213">
    <property type="entry name" value="CAT-like_dom_sf"/>
</dbReference>
<keyword evidence="16" id="KW-1185">Reference proteome</keyword>
<evidence type="ECO:0000256" key="13">
    <source>
        <dbReference type="ARBA" id="ARBA00033189"/>
    </source>
</evidence>
<dbReference type="NCBIfam" id="TIGR00471">
    <property type="entry name" value="pheT_arch"/>
    <property type="match status" value="1"/>
</dbReference>
<dbReference type="SMART" id="SM00873">
    <property type="entry name" value="B3_4"/>
    <property type="match status" value="1"/>
</dbReference>
<dbReference type="SUPFAM" id="SSF55681">
    <property type="entry name" value="Class II aaRS and biotin synthetases"/>
    <property type="match status" value="1"/>
</dbReference>
<dbReference type="Pfam" id="PF18262">
    <property type="entry name" value="PhetRS_B1"/>
    <property type="match status" value="1"/>
</dbReference>
<dbReference type="InterPro" id="IPR004531">
    <property type="entry name" value="Phe-tRNA-synth_IIc_bsu_arc_euk"/>
</dbReference>
<evidence type="ECO:0000256" key="1">
    <source>
        <dbReference type="ARBA" id="ARBA00001946"/>
    </source>
</evidence>
<proteinExistence type="inferred from homology"/>
<comment type="cofactor">
    <cofactor evidence="1">
        <name>Mg(2+)</name>
        <dbReference type="ChEBI" id="CHEBI:18420"/>
    </cofactor>
</comment>
<dbReference type="InterPro" id="IPR040659">
    <property type="entry name" value="PhetRS_B1"/>
</dbReference>
<protein>
    <recommendedName>
        <fullName evidence="4">phenylalanine--tRNA ligase</fullName>
        <ecNumber evidence="4">6.1.1.20</ecNumber>
    </recommendedName>
    <alternativeName>
        <fullName evidence="13">Phenylalanyl-tRNA synthetase beta subunit</fullName>
    </alternativeName>
</protein>
<dbReference type="Pfam" id="PF03484">
    <property type="entry name" value="B5"/>
    <property type="match status" value="1"/>
</dbReference>
<name>A0ABS8V924_DATST</name>
<dbReference type="EC" id="6.1.1.20" evidence="4"/>